<organism evidence="1 2">
    <name type="scientific">Alginatibacterium sediminis</name>
    <dbReference type="NCBI Taxonomy" id="2164068"/>
    <lineage>
        <taxon>Bacteria</taxon>
        <taxon>Pseudomonadati</taxon>
        <taxon>Pseudomonadota</taxon>
        <taxon>Gammaproteobacteria</taxon>
        <taxon>Alteromonadales</taxon>
        <taxon>Alteromonadaceae</taxon>
        <taxon>Alginatibacterium</taxon>
    </lineage>
</organism>
<dbReference type="AlphaFoldDB" id="A0A420EA15"/>
<sequence length="296" mass="33359">MTAQFAVVSKEFSMFRLCLLIGIFITSGVSAETLNIPSVPDDQSFQMRVLKEVVKRSDVYDSTNNAYGNTGDGSFEKTTNDLADGVIDILWTATHLELEEKMTAIYFPIFRGAFGMRVGIVPRSQQNKLAGVKSLSDLQQFSVCSGKTWADTFILEANGIKISKSLNYPNIFYMVEADRCDYFARGITEPWSEVASRPELDLVVDSNIMLRYQMPMLFFVKKGNTQLANHFTEILMQMFEDGSYDKLFFADESVNLALEMGKLQDRVIIDLKNPNNSPRIGQIPEQLWFDPIAGAQ</sequence>
<proteinExistence type="predicted"/>
<evidence type="ECO:0000313" key="1">
    <source>
        <dbReference type="EMBL" id="RKF17515.1"/>
    </source>
</evidence>
<comment type="caution">
    <text evidence="1">The sequence shown here is derived from an EMBL/GenBank/DDBJ whole genome shotgun (WGS) entry which is preliminary data.</text>
</comment>
<name>A0A420EA15_9ALTE</name>
<gene>
    <name evidence="1" type="ORF">DBZ36_13830</name>
</gene>
<evidence type="ECO:0000313" key="2">
    <source>
        <dbReference type="Proteomes" id="UP000286482"/>
    </source>
</evidence>
<dbReference type="EMBL" id="RAQO01000007">
    <property type="protein sequence ID" value="RKF17515.1"/>
    <property type="molecule type" value="Genomic_DNA"/>
</dbReference>
<reference evidence="1 2" key="1">
    <citation type="submission" date="2018-09" db="EMBL/GenBank/DDBJ databases">
        <authorList>
            <person name="Wang Z."/>
        </authorList>
    </citation>
    <scope>NUCLEOTIDE SEQUENCE [LARGE SCALE GENOMIC DNA]</scope>
    <source>
        <strain evidence="1 2">ALS 81</strain>
    </source>
</reference>
<keyword evidence="2" id="KW-1185">Reference proteome</keyword>
<dbReference type="Proteomes" id="UP000286482">
    <property type="component" value="Unassembled WGS sequence"/>
</dbReference>
<protein>
    <submittedName>
        <fullName evidence="1">ABC transporter substrate-binding protein</fullName>
    </submittedName>
</protein>
<accession>A0A420EA15</accession>
<dbReference type="SUPFAM" id="SSF53850">
    <property type="entry name" value="Periplasmic binding protein-like II"/>
    <property type="match status" value="1"/>
</dbReference>
<dbReference type="Gene3D" id="3.40.190.10">
    <property type="entry name" value="Periplasmic binding protein-like II"/>
    <property type="match status" value="2"/>
</dbReference>